<keyword evidence="2" id="KW-1185">Reference proteome</keyword>
<sequence length="136" mass="15426">MKFFGASERQVREEMQIKAASGILGSRERNCDRPIREEMQASNIAFNEDDSVSYCLPGKKDYLQRHQKRICLINLKETHEGWKRTSDIKCGFSTFVALRSPHCVLCGGSGTHSVRVCMSHENVKLTLIVVASKKQH</sequence>
<evidence type="ECO:0000313" key="1">
    <source>
        <dbReference type="EMBL" id="KAH9378540.1"/>
    </source>
</evidence>
<dbReference type="AlphaFoldDB" id="A0A9J6GWB4"/>
<proteinExistence type="predicted"/>
<evidence type="ECO:0000313" key="2">
    <source>
        <dbReference type="Proteomes" id="UP000821853"/>
    </source>
</evidence>
<name>A0A9J6GWB4_HAELO</name>
<dbReference type="EMBL" id="JABSTR010000009">
    <property type="protein sequence ID" value="KAH9378540.1"/>
    <property type="molecule type" value="Genomic_DNA"/>
</dbReference>
<accession>A0A9J6GWB4</accession>
<organism evidence="1 2">
    <name type="scientific">Haemaphysalis longicornis</name>
    <name type="common">Bush tick</name>
    <dbReference type="NCBI Taxonomy" id="44386"/>
    <lineage>
        <taxon>Eukaryota</taxon>
        <taxon>Metazoa</taxon>
        <taxon>Ecdysozoa</taxon>
        <taxon>Arthropoda</taxon>
        <taxon>Chelicerata</taxon>
        <taxon>Arachnida</taxon>
        <taxon>Acari</taxon>
        <taxon>Parasitiformes</taxon>
        <taxon>Ixodida</taxon>
        <taxon>Ixodoidea</taxon>
        <taxon>Ixodidae</taxon>
        <taxon>Haemaphysalinae</taxon>
        <taxon>Haemaphysalis</taxon>
    </lineage>
</organism>
<reference evidence="1 2" key="1">
    <citation type="journal article" date="2020" name="Cell">
        <title>Large-Scale Comparative Analyses of Tick Genomes Elucidate Their Genetic Diversity and Vector Capacities.</title>
        <authorList>
            <consortium name="Tick Genome and Microbiome Consortium (TIGMIC)"/>
            <person name="Jia N."/>
            <person name="Wang J."/>
            <person name="Shi W."/>
            <person name="Du L."/>
            <person name="Sun Y."/>
            <person name="Zhan W."/>
            <person name="Jiang J.F."/>
            <person name="Wang Q."/>
            <person name="Zhang B."/>
            <person name="Ji P."/>
            <person name="Bell-Sakyi L."/>
            <person name="Cui X.M."/>
            <person name="Yuan T.T."/>
            <person name="Jiang B.G."/>
            <person name="Yang W.F."/>
            <person name="Lam T.T."/>
            <person name="Chang Q.C."/>
            <person name="Ding S.J."/>
            <person name="Wang X.J."/>
            <person name="Zhu J.G."/>
            <person name="Ruan X.D."/>
            <person name="Zhao L."/>
            <person name="Wei J.T."/>
            <person name="Ye R.Z."/>
            <person name="Que T.C."/>
            <person name="Du C.H."/>
            <person name="Zhou Y.H."/>
            <person name="Cheng J.X."/>
            <person name="Dai P.F."/>
            <person name="Guo W.B."/>
            <person name="Han X.H."/>
            <person name="Huang E.J."/>
            <person name="Li L.F."/>
            <person name="Wei W."/>
            <person name="Gao Y.C."/>
            <person name="Liu J.Z."/>
            <person name="Shao H.Z."/>
            <person name="Wang X."/>
            <person name="Wang C.C."/>
            <person name="Yang T.C."/>
            <person name="Huo Q.B."/>
            <person name="Li W."/>
            <person name="Chen H.Y."/>
            <person name="Chen S.E."/>
            <person name="Zhou L.G."/>
            <person name="Ni X.B."/>
            <person name="Tian J.H."/>
            <person name="Sheng Y."/>
            <person name="Liu T."/>
            <person name="Pan Y.S."/>
            <person name="Xia L.Y."/>
            <person name="Li J."/>
            <person name="Zhao F."/>
            <person name="Cao W.C."/>
        </authorList>
    </citation>
    <scope>NUCLEOTIDE SEQUENCE [LARGE SCALE GENOMIC DNA]</scope>
    <source>
        <strain evidence="1">HaeL-2018</strain>
    </source>
</reference>
<comment type="caution">
    <text evidence="1">The sequence shown here is derived from an EMBL/GenBank/DDBJ whole genome shotgun (WGS) entry which is preliminary data.</text>
</comment>
<protein>
    <submittedName>
        <fullName evidence="1">Uncharacterized protein</fullName>
    </submittedName>
</protein>
<dbReference type="VEuPathDB" id="VectorBase:HLOH_041422"/>
<gene>
    <name evidence="1" type="ORF">HPB48_007920</name>
</gene>
<dbReference type="Proteomes" id="UP000821853">
    <property type="component" value="Unassembled WGS sequence"/>
</dbReference>